<dbReference type="Proteomes" id="UP000606653">
    <property type="component" value="Unassembled WGS sequence"/>
</dbReference>
<reference evidence="3" key="1">
    <citation type="journal article" date="2019" name="Int. J. Syst. Evol. Microbiol.">
        <title>The Global Catalogue of Microorganisms (GCM) 10K type strain sequencing project: providing services to taxonomists for standard genome sequencing and annotation.</title>
        <authorList>
            <consortium name="The Broad Institute Genomics Platform"/>
            <consortium name="The Broad Institute Genome Sequencing Center for Infectious Disease"/>
            <person name="Wu L."/>
            <person name="Ma J."/>
        </authorList>
    </citation>
    <scope>NUCLEOTIDE SEQUENCE [LARGE SCALE GENOMIC DNA]</scope>
    <source>
        <strain evidence="3">CGMCC 1.6964</strain>
    </source>
</reference>
<feature type="compositionally biased region" description="Basic and acidic residues" evidence="1">
    <location>
        <begin position="44"/>
        <end position="55"/>
    </location>
</feature>
<evidence type="ECO:0000313" key="2">
    <source>
        <dbReference type="EMBL" id="GGN99802.1"/>
    </source>
</evidence>
<sequence length="66" mass="7950">MDIKLHRKFNQIVKVEKDILEENRQRRAINGNSISRQNGYTMERPTKAADKDLSVRRRKGKWQLRK</sequence>
<comment type="caution">
    <text evidence="2">The sequence shown here is derived from an EMBL/GenBank/DDBJ whole genome shotgun (WGS) entry which is preliminary data.</text>
</comment>
<evidence type="ECO:0000256" key="1">
    <source>
        <dbReference type="SAM" id="MobiDB-lite"/>
    </source>
</evidence>
<dbReference type="EMBL" id="BMLN01000005">
    <property type="protein sequence ID" value="GGN99802.1"/>
    <property type="molecule type" value="Genomic_DNA"/>
</dbReference>
<dbReference type="RefSeq" id="WP_018977806.1">
    <property type="nucleotide sequence ID" value="NZ_BMLN01000005.1"/>
</dbReference>
<gene>
    <name evidence="2" type="ORF">GCM10010969_20260</name>
</gene>
<proteinExistence type="predicted"/>
<name>A0ABQ2L1U8_9BACL</name>
<organism evidence="2 3">
    <name type="scientific">Saccharibacillus kuerlensis</name>
    <dbReference type="NCBI Taxonomy" id="459527"/>
    <lineage>
        <taxon>Bacteria</taxon>
        <taxon>Bacillati</taxon>
        <taxon>Bacillota</taxon>
        <taxon>Bacilli</taxon>
        <taxon>Bacillales</taxon>
        <taxon>Paenibacillaceae</taxon>
        <taxon>Saccharibacillus</taxon>
    </lineage>
</organism>
<accession>A0ABQ2L1U8</accession>
<evidence type="ECO:0000313" key="3">
    <source>
        <dbReference type="Proteomes" id="UP000606653"/>
    </source>
</evidence>
<feature type="compositionally biased region" description="Polar residues" evidence="1">
    <location>
        <begin position="30"/>
        <end position="40"/>
    </location>
</feature>
<keyword evidence="3" id="KW-1185">Reference proteome</keyword>
<feature type="compositionally biased region" description="Basic residues" evidence="1">
    <location>
        <begin position="56"/>
        <end position="66"/>
    </location>
</feature>
<protein>
    <submittedName>
        <fullName evidence="2">Uncharacterized protein</fullName>
    </submittedName>
</protein>
<feature type="region of interest" description="Disordered" evidence="1">
    <location>
        <begin position="28"/>
        <end position="66"/>
    </location>
</feature>